<sequence>MKKMRKIFAVLLTLAMVLGMSMTAFAADAKAIITLKNFDKANKVEYMQIIQKDETKTSGWAFTNGAGACFTEAFGLTDSDDAQQQVIWGLIKYNDNNVTLPTGVTAKTATAAKIDLALSKVAALEGFTESTDKTKIEVSAAGIYAIKAEETGFTYKTATAYVGFGEPYPALTDAEVTAKKSPTTVDKTVADDDHVVAIGDIVTYTIEAYVPFLDAANTENRTFTITDQIKGAEYYLAGPNAVNSVTMEGKDRQVGEIVVNEDGKGFTVNLNTLVAGTDNPNAGKKITVTYTAKVTKTTVENKAGSHAAGVDYGADNVPVKLFTGELVLLKYGDGNVNNALANAEFVLYKDGEEVPLTFTKQENGKYKYAPDAEDATATLVTDENGMIDVEGLDVGSYHFEETKAPEGYSINTDGKTLTLTVNGDVATAKLYNEGQLNDTKLSALPSTGGIGTTIFTIAGCVIMIAAAGLFFASRKKSDNK</sequence>
<evidence type="ECO:0000313" key="9">
    <source>
        <dbReference type="Proteomes" id="UP000095727"/>
    </source>
</evidence>
<feature type="transmembrane region" description="Helical" evidence="5">
    <location>
        <begin position="450"/>
        <end position="472"/>
    </location>
</feature>
<feature type="domain" description="Gram-positive cocci surface proteins LPxTG" evidence="7">
    <location>
        <begin position="444"/>
        <end position="480"/>
    </location>
</feature>
<feature type="chain" id="PRO_5008011165" evidence="6">
    <location>
        <begin position="27"/>
        <end position="480"/>
    </location>
</feature>
<dbReference type="Gene3D" id="2.60.40.740">
    <property type="match status" value="1"/>
</dbReference>
<dbReference type="EMBL" id="CYXR01000005">
    <property type="protein sequence ID" value="CUM82707.1"/>
    <property type="molecule type" value="Genomic_DNA"/>
</dbReference>
<evidence type="ECO:0000256" key="6">
    <source>
        <dbReference type="SAM" id="SignalP"/>
    </source>
</evidence>
<dbReference type="Pfam" id="PF17802">
    <property type="entry name" value="SpaA"/>
    <property type="match status" value="1"/>
</dbReference>
<gene>
    <name evidence="8" type="ORF">ERS852574_00953</name>
</gene>
<organism evidence="8 9">
    <name type="scientific">Coprococcus comes</name>
    <dbReference type="NCBI Taxonomy" id="410072"/>
    <lineage>
        <taxon>Bacteria</taxon>
        <taxon>Bacillati</taxon>
        <taxon>Bacillota</taxon>
        <taxon>Clostridia</taxon>
        <taxon>Lachnospirales</taxon>
        <taxon>Lachnospiraceae</taxon>
        <taxon>Coprococcus</taxon>
    </lineage>
</organism>
<dbReference type="PROSITE" id="PS50847">
    <property type="entry name" value="GRAM_POS_ANCHORING"/>
    <property type="match status" value="1"/>
</dbReference>
<evidence type="ECO:0000313" key="8">
    <source>
        <dbReference type="EMBL" id="CUM82707.1"/>
    </source>
</evidence>
<dbReference type="NCBIfam" id="TIGR04226">
    <property type="entry name" value="RrgB_K2N_iso_D2"/>
    <property type="match status" value="1"/>
</dbReference>
<keyword evidence="5" id="KW-0472">Membrane</keyword>
<dbReference type="Proteomes" id="UP000095727">
    <property type="component" value="Unassembled WGS sequence"/>
</dbReference>
<evidence type="ECO:0000256" key="4">
    <source>
        <dbReference type="ARBA" id="ARBA00023088"/>
    </source>
</evidence>
<dbReference type="InterPro" id="IPR019931">
    <property type="entry name" value="LPXTG_anchor"/>
</dbReference>
<keyword evidence="4" id="KW-0572">Peptidoglycan-anchor</keyword>
<dbReference type="SUPFAM" id="SSF49478">
    <property type="entry name" value="Cna protein B-type domain"/>
    <property type="match status" value="1"/>
</dbReference>
<protein>
    <submittedName>
        <fullName evidence="8">Predicted outer membrane protein</fullName>
    </submittedName>
</protein>
<name>A0A173RYE4_9FIRM</name>
<dbReference type="InterPro" id="IPR026466">
    <property type="entry name" value="Fim_isopep_form_D2_dom"/>
</dbReference>
<reference evidence="8 9" key="1">
    <citation type="submission" date="2015-09" db="EMBL/GenBank/DDBJ databases">
        <authorList>
            <consortium name="Pathogen Informatics"/>
        </authorList>
    </citation>
    <scope>NUCLEOTIDE SEQUENCE [LARGE SCALE GENOMIC DNA]</scope>
    <source>
        <strain evidence="8 9">2789STDY5834962</strain>
    </source>
</reference>
<evidence type="ECO:0000256" key="3">
    <source>
        <dbReference type="ARBA" id="ARBA00022729"/>
    </source>
</evidence>
<dbReference type="AlphaFoldDB" id="A0A173RYE4"/>
<proteinExistence type="predicted"/>
<dbReference type="InterPro" id="IPR013783">
    <property type="entry name" value="Ig-like_fold"/>
</dbReference>
<keyword evidence="5" id="KW-1133">Transmembrane helix</keyword>
<dbReference type="Gene3D" id="2.60.40.10">
    <property type="entry name" value="Immunoglobulins"/>
    <property type="match status" value="1"/>
</dbReference>
<evidence type="ECO:0000256" key="5">
    <source>
        <dbReference type="SAM" id="Phobius"/>
    </source>
</evidence>
<accession>A0A173RYE4</accession>
<dbReference type="InterPro" id="IPR041033">
    <property type="entry name" value="SpaA_PFL_dom_1"/>
</dbReference>
<keyword evidence="1" id="KW-0134">Cell wall</keyword>
<evidence type="ECO:0000256" key="2">
    <source>
        <dbReference type="ARBA" id="ARBA00022525"/>
    </source>
</evidence>
<keyword evidence="2" id="KW-0964">Secreted</keyword>
<dbReference type="Pfam" id="PF00746">
    <property type="entry name" value="Gram_pos_anchor"/>
    <property type="match status" value="1"/>
</dbReference>
<keyword evidence="5" id="KW-0812">Transmembrane</keyword>
<evidence type="ECO:0000259" key="7">
    <source>
        <dbReference type="PROSITE" id="PS50847"/>
    </source>
</evidence>
<dbReference type="RefSeq" id="WP_055155971.1">
    <property type="nucleotide sequence ID" value="NZ_CYXR01000005.1"/>
</dbReference>
<dbReference type="NCBIfam" id="TIGR01167">
    <property type="entry name" value="LPXTG_anchor"/>
    <property type="match status" value="1"/>
</dbReference>
<feature type="signal peptide" evidence="6">
    <location>
        <begin position="1"/>
        <end position="26"/>
    </location>
</feature>
<keyword evidence="3 6" id="KW-0732">Signal</keyword>
<evidence type="ECO:0000256" key="1">
    <source>
        <dbReference type="ARBA" id="ARBA00022512"/>
    </source>
</evidence>